<evidence type="ECO:0000313" key="2">
    <source>
        <dbReference type="EMBL" id="JAH06271.1"/>
    </source>
</evidence>
<dbReference type="EMBL" id="GBXM01102306">
    <property type="protein sequence ID" value="JAH06271.1"/>
    <property type="molecule type" value="Transcribed_RNA"/>
</dbReference>
<sequence>MDSLAGIMQALLLHHPTQRSWQKDRDGYSGAPIP</sequence>
<name>A0A0E9PNT1_ANGAN</name>
<protein>
    <submittedName>
        <fullName evidence="2">Uncharacterized protein</fullName>
    </submittedName>
</protein>
<proteinExistence type="predicted"/>
<reference evidence="2" key="1">
    <citation type="submission" date="2014-11" db="EMBL/GenBank/DDBJ databases">
        <authorList>
            <person name="Amaro Gonzalez C."/>
        </authorList>
    </citation>
    <scope>NUCLEOTIDE SEQUENCE</scope>
</reference>
<evidence type="ECO:0000256" key="1">
    <source>
        <dbReference type="SAM" id="MobiDB-lite"/>
    </source>
</evidence>
<feature type="region of interest" description="Disordered" evidence="1">
    <location>
        <begin position="15"/>
        <end position="34"/>
    </location>
</feature>
<accession>A0A0E9PNT1</accession>
<reference evidence="2" key="2">
    <citation type="journal article" date="2015" name="Fish Shellfish Immunol.">
        <title>Early steps in the European eel (Anguilla anguilla)-Vibrio vulnificus interaction in the gills: Role of the RtxA13 toxin.</title>
        <authorList>
            <person name="Callol A."/>
            <person name="Pajuelo D."/>
            <person name="Ebbesson L."/>
            <person name="Teles M."/>
            <person name="MacKenzie S."/>
            <person name="Amaro C."/>
        </authorList>
    </citation>
    <scope>NUCLEOTIDE SEQUENCE</scope>
</reference>
<dbReference type="AlphaFoldDB" id="A0A0E9PNT1"/>
<organism evidence="2">
    <name type="scientific">Anguilla anguilla</name>
    <name type="common">European freshwater eel</name>
    <name type="synonym">Muraena anguilla</name>
    <dbReference type="NCBI Taxonomy" id="7936"/>
    <lineage>
        <taxon>Eukaryota</taxon>
        <taxon>Metazoa</taxon>
        <taxon>Chordata</taxon>
        <taxon>Craniata</taxon>
        <taxon>Vertebrata</taxon>
        <taxon>Euteleostomi</taxon>
        <taxon>Actinopterygii</taxon>
        <taxon>Neopterygii</taxon>
        <taxon>Teleostei</taxon>
        <taxon>Anguilliformes</taxon>
        <taxon>Anguillidae</taxon>
        <taxon>Anguilla</taxon>
    </lineage>
</organism>